<feature type="compositionally biased region" description="Basic residues" evidence="4">
    <location>
        <begin position="16"/>
        <end position="27"/>
    </location>
</feature>
<dbReference type="EMBL" id="SJPX01000004">
    <property type="protein sequence ID" value="TWU49173.1"/>
    <property type="molecule type" value="Genomic_DNA"/>
</dbReference>
<dbReference type="Pfam" id="PF03160">
    <property type="entry name" value="Calx-beta"/>
    <property type="match status" value="3"/>
</dbReference>
<protein>
    <submittedName>
        <fullName evidence="6">Outer-membrane lipoprotein carrier protein</fullName>
    </submittedName>
</protein>
<sequence length="2061" mass="217997">MNFNDSLNEVDSHTGSSKKRSKVNRRRRLGNRLATFERCEPRLLLASDPFEPNDNAAQVGAATAGTLNSPNFGVLTQTRRIQHLSLDDTQDWFRFETMETGTTHDWLRIDFAHANGNLSLELWDDNNNRSAFSYNNSSNFENISLVGRPAGVYFARVVGNANPDYTLTIDPPGNSVDDPYEPNDSHLQVSLQSPDPVASPNLGVLGSKRIITDLRLEDSQDWFRFETTATGTTAHEVRIDFVHGNGNLELELWNDDNVRLAFSYNNSSNFEDISLSGKPAGVYFARVVGNANADYTLTIEPPTVAGTSQPELEVSSDGGAIVDGSTETLFIGSAGLNQTGPVTAIRVANSGSSPLRTSDLRIPEGFSLVGALSESIPVGSFDTFSIRLDSTVPGTHFGEVSFATNDSDENIFNFAVEGTITPTTDTDSGDIFEDNDNYFDVTLLPPGAPNSPNFGVLTQTRRIQHLSLDDTQDWFRFETMETGTTHDWLRIDFAHANGNLSLELWDDNNNRSAFSYNNSSNFENISLVGRPAGVYFARVVGNANPDYTLTIDPPGNSVDDPYEPNDSHLQVSLQSPDPVASPNLGVLGSKRIITDLRLEDSQDWFRFETTATGTTAHEVRIDFVHGNGNLELELWNDDNVRLAFSYNNSSNFEDISLSGKPAGVYFARVVGNANADYTLTIEPPNSSNVLSLSTLTQSVNESDGSNAGTVTVGRSGSTASPLVVNFHSSDVTELRVLGSVEIPIGSLTAPVSIDAIADGVVDGDKLVTITAFAPGFQSASIPITVEDSNSLEASSVSIVSTPQSIDEGDTGSTIFDFTISRMGDLSSALSVDYLVVGTGTTPATANDFVGGFPTGTTSFLANESSKTLAVEIQGDLNEESDESFVVVLSNASGGTSIANDTATGVILNDDTVVIEPTVVWTTAGQVFAESAGAITVTAELSAVSTSDVIVPFTVAGSAASSSDFTISASQITIKAGDTTAEIEVNVIDDTDSEDNETVVLTMGTPTGATLGSTKVHTLTISQNDQPSVSIFSTSQSIDEGDTGSTLFDFTISRMGDSNAAFSVEYIVLGTGTTPATAIDFVGGFPVGAISFLANESSKTLAVEIQGDLNEESDEFFVVVLSNASGGVSIANDTAIGIIKNDDSTVIEPTVVWTTAGQVASENVGVVTVTAELSAVSTSDVIVPFTVGGTAESASDFTIPASQITIKAGDATAEVAVNVIDDTDPEGNETVVLTMGTPTGATLGSTKVHTLTISQNDQSASAEYFEDWETPDDTAGWTENLAGAEIEVVNSGGNPGGYLRSYGSSDSSILYQSSELTGNLGARVSTISLDVRFESGSFDAIWLRLRYKDSSHNGWMFPLTSDFPLLQWRTVSVTFDPNWTDSQAKAAGWIQEPFTPSFAETVADVYTTSVRISGNGFRDLGIDNFRANNDGDTTPPTARISAISPNPRQTAVDKVQVVFSEAVVGVDINDFDLRLDGIAIPLTSLTLTNESSNSYSLSLLDVTASPGNYTLLLSSAGSGIQDFGGNPLNMDASVSWAMNTPPLTLLDFGDAPATYPVTLARDGARHSVGSLFLGSGVTSEVDGQSSLDAEADFGDDSMLVIANLVSSDVATKSSFAIFSSGPGKLDGWIDFNLDGDWNDAGEQILTSLDVNAGQNRIGFTIPAGATPGTSVARFRLSSLGGLAPTGEAADGEVEDYAIAILDGGASPDVSALIVDDSAYLSIASGNILFRSNSTELLSVPVVNAGSLLIEGTSADESLTLDIGSGIGIPGGGLQIRGGLGVNTLIIKGNGGTIDLTDPGLNVSRFSHLDLSSSGADTIVIDANFVASQSPTELLLTILAGQEDRITVAGVESWRMSEPVTRAGKFLLTANQPTAGSERIEAELPHPWQNFLQPGDVNNDGSITASDALRIINELGRRAHSDRDTQFLRDPLSIGAWPGVYFDHNGDDSVTALDALRVINDLARNRNSTGQSAAGEAFALPKIAIESVSFSALDRSAFDGTLKNRVRLIGETQLTTVASVITPEWVVQEPTTDDSEIDAIALSVDQLMSDESFVDLILVGFAR</sequence>
<organism evidence="6 7">
    <name type="scientific">Rubripirellula reticaptiva</name>
    <dbReference type="NCBI Taxonomy" id="2528013"/>
    <lineage>
        <taxon>Bacteria</taxon>
        <taxon>Pseudomonadati</taxon>
        <taxon>Planctomycetota</taxon>
        <taxon>Planctomycetia</taxon>
        <taxon>Pirellulales</taxon>
        <taxon>Pirellulaceae</taxon>
        <taxon>Rubripirellula</taxon>
    </lineage>
</organism>
<dbReference type="GO" id="GO:0004930">
    <property type="term" value="F:G protein-coupled receptor activity"/>
    <property type="evidence" value="ECO:0007669"/>
    <property type="project" value="InterPro"/>
</dbReference>
<accession>A0A5C6EH74</accession>
<dbReference type="Gene3D" id="1.10.1330.10">
    <property type="entry name" value="Dockerin domain"/>
    <property type="match status" value="1"/>
</dbReference>
<keyword evidence="2" id="KW-0677">Repeat</keyword>
<dbReference type="SMART" id="SM00237">
    <property type="entry name" value="Calx_beta"/>
    <property type="match status" value="4"/>
</dbReference>
<keyword evidence="6" id="KW-0449">Lipoprotein</keyword>
<reference evidence="6 7" key="1">
    <citation type="submission" date="2019-02" db="EMBL/GenBank/DDBJ databases">
        <title>Deep-cultivation of Planctomycetes and their phenomic and genomic characterization uncovers novel biology.</title>
        <authorList>
            <person name="Wiegand S."/>
            <person name="Jogler M."/>
            <person name="Boedeker C."/>
            <person name="Pinto D."/>
            <person name="Vollmers J."/>
            <person name="Rivas-Marin E."/>
            <person name="Kohn T."/>
            <person name="Peeters S.H."/>
            <person name="Heuer A."/>
            <person name="Rast P."/>
            <person name="Oberbeckmann S."/>
            <person name="Bunk B."/>
            <person name="Jeske O."/>
            <person name="Meyerdierks A."/>
            <person name="Storesund J.E."/>
            <person name="Kallscheuer N."/>
            <person name="Luecker S."/>
            <person name="Lage O.M."/>
            <person name="Pohl T."/>
            <person name="Merkel B.J."/>
            <person name="Hornburger P."/>
            <person name="Mueller R.-W."/>
            <person name="Bruemmer F."/>
            <person name="Labrenz M."/>
            <person name="Spormann A.M."/>
            <person name="Op Den Camp H."/>
            <person name="Overmann J."/>
            <person name="Amann R."/>
            <person name="Jetten M.S.M."/>
            <person name="Mascher T."/>
            <person name="Medema M.H."/>
            <person name="Devos D.P."/>
            <person name="Kaster A.-K."/>
            <person name="Ovreas L."/>
            <person name="Rohde M."/>
            <person name="Galperin M.Y."/>
            <person name="Jogler C."/>
        </authorList>
    </citation>
    <scope>NUCLEOTIDE SEQUENCE [LARGE SCALE GENOMIC DNA]</scope>
    <source>
        <strain evidence="6 7">Poly59</strain>
    </source>
</reference>
<dbReference type="SUPFAM" id="SSF141072">
    <property type="entry name" value="CalX-like"/>
    <property type="match status" value="5"/>
</dbReference>
<proteinExistence type="predicted"/>
<feature type="region of interest" description="Disordered" evidence="4">
    <location>
        <begin position="1"/>
        <end position="27"/>
    </location>
</feature>
<dbReference type="InterPro" id="IPR002105">
    <property type="entry name" value="Dockerin_1_rpt"/>
</dbReference>
<feature type="domain" description="Calx-beta" evidence="5">
    <location>
        <begin position="902"/>
        <end position="1001"/>
    </location>
</feature>
<dbReference type="Pfam" id="PF00404">
    <property type="entry name" value="Dockerin_1"/>
    <property type="match status" value="1"/>
</dbReference>
<feature type="domain" description="Calx-beta" evidence="5">
    <location>
        <begin position="783"/>
        <end position="889"/>
    </location>
</feature>
<dbReference type="Gene3D" id="2.60.120.380">
    <property type="match status" value="4"/>
</dbReference>
<evidence type="ECO:0000313" key="6">
    <source>
        <dbReference type="EMBL" id="TWU49173.1"/>
    </source>
</evidence>
<keyword evidence="1" id="KW-0732">Signal</keyword>
<name>A0A5C6EH74_9BACT</name>
<evidence type="ECO:0000259" key="5">
    <source>
        <dbReference type="SMART" id="SM00237"/>
    </source>
</evidence>
<evidence type="ECO:0000256" key="3">
    <source>
        <dbReference type="ARBA" id="ARBA00022837"/>
    </source>
</evidence>
<evidence type="ECO:0000313" key="7">
    <source>
        <dbReference type="Proteomes" id="UP000317977"/>
    </source>
</evidence>
<dbReference type="PANTHER" id="PTHR46682:SF1">
    <property type="entry name" value="ADHESION G-PROTEIN COUPLED RECEPTOR V1"/>
    <property type="match status" value="1"/>
</dbReference>
<dbReference type="InterPro" id="IPR036439">
    <property type="entry name" value="Dockerin_dom_sf"/>
</dbReference>
<dbReference type="InterPro" id="IPR026919">
    <property type="entry name" value="ADGRV1"/>
</dbReference>
<dbReference type="GO" id="GO:0016020">
    <property type="term" value="C:membrane"/>
    <property type="evidence" value="ECO:0007669"/>
    <property type="project" value="InterPro"/>
</dbReference>
<dbReference type="InterPro" id="IPR003644">
    <property type="entry name" value="Calx_beta"/>
</dbReference>
<dbReference type="PANTHER" id="PTHR46682">
    <property type="entry name" value="ADHESION G-PROTEIN COUPLED RECEPTOR V1"/>
    <property type="match status" value="1"/>
</dbReference>
<evidence type="ECO:0000256" key="4">
    <source>
        <dbReference type="SAM" id="MobiDB-lite"/>
    </source>
</evidence>
<gene>
    <name evidence="6" type="primary">lolA</name>
    <name evidence="6" type="ORF">Poly59_37870</name>
</gene>
<dbReference type="OrthoDB" id="288350at2"/>
<dbReference type="SUPFAM" id="SSF63446">
    <property type="entry name" value="Type I dockerin domain"/>
    <property type="match status" value="1"/>
</dbReference>
<keyword evidence="3" id="KW-0106">Calcium</keyword>
<dbReference type="Proteomes" id="UP000317977">
    <property type="component" value="Unassembled WGS sequence"/>
</dbReference>
<feature type="domain" description="Calx-beta" evidence="5">
    <location>
        <begin position="1016"/>
        <end position="1121"/>
    </location>
</feature>
<feature type="domain" description="Calx-beta" evidence="5">
    <location>
        <begin position="1134"/>
        <end position="1233"/>
    </location>
</feature>
<dbReference type="InterPro" id="IPR038081">
    <property type="entry name" value="CalX-like_sf"/>
</dbReference>
<dbReference type="Pfam" id="PF20009">
    <property type="entry name" value="GEVED"/>
    <property type="match status" value="1"/>
</dbReference>
<dbReference type="GO" id="GO:0004553">
    <property type="term" value="F:hydrolase activity, hydrolyzing O-glycosyl compounds"/>
    <property type="evidence" value="ECO:0007669"/>
    <property type="project" value="InterPro"/>
</dbReference>
<dbReference type="GO" id="GO:0000272">
    <property type="term" value="P:polysaccharide catabolic process"/>
    <property type="evidence" value="ECO:0007669"/>
    <property type="project" value="InterPro"/>
</dbReference>
<keyword evidence="7" id="KW-1185">Reference proteome</keyword>
<evidence type="ECO:0000256" key="2">
    <source>
        <dbReference type="ARBA" id="ARBA00022737"/>
    </source>
</evidence>
<comment type="caution">
    <text evidence="6">The sequence shown here is derived from an EMBL/GenBank/DDBJ whole genome shotgun (WGS) entry which is preliminary data.</text>
</comment>
<dbReference type="RefSeq" id="WP_146535472.1">
    <property type="nucleotide sequence ID" value="NZ_SJPX01000004.1"/>
</dbReference>
<evidence type="ECO:0000256" key="1">
    <source>
        <dbReference type="ARBA" id="ARBA00022729"/>
    </source>
</evidence>
<dbReference type="InterPro" id="IPR045474">
    <property type="entry name" value="GEVED"/>
</dbReference>
<dbReference type="Gene3D" id="2.60.40.2030">
    <property type="match status" value="4"/>
</dbReference>